<dbReference type="Proteomes" id="UP001176941">
    <property type="component" value="Chromosome 4"/>
</dbReference>
<organism evidence="2 3">
    <name type="scientific">Rangifer tarandus platyrhynchus</name>
    <name type="common">Svalbard reindeer</name>
    <dbReference type="NCBI Taxonomy" id="3082113"/>
    <lineage>
        <taxon>Eukaryota</taxon>
        <taxon>Metazoa</taxon>
        <taxon>Chordata</taxon>
        <taxon>Craniata</taxon>
        <taxon>Vertebrata</taxon>
        <taxon>Euteleostomi</taxon>
        <taxon>Mammalia</taxon>
        <taxon>Eutheria</taxon>
        <taxon>Laurasiatheria</taxon>
        <taxon>Artiodactyla</taxon>
        <taxon>Ruminantia</taxon>
        <taxon>Pecora</taxon>
        <taxon>Cervidae</taxon>
        <taxon>Odocoileinae</taxon>
        <taxon>Rangifer</taxon>
    </lineage>
</organism>
<feature type="region of interest" description="Disordered" evidence="1">
    <location>
        <begin position="1"/>
        <end position="54"/>
    </location>
</feature>
<sequence>MLSRGGKAEPELVPNVLVLPKKEGGGSNRGAPHTPLRYTHPHQSPSGSPSSKMAPPVWSPFYDEIYAASVPEPVAAGAAPGPPRREGSGTALWELQCPEGKTDACAVTAVAPPRVPTRLLCEPRECGRPGPSVAPER</sequence>
<evidence type="ECO:0000313" key="2">
    <source>
        <dbReference type="EMBL" id="CAI9174570.1"/>
    </source>
</evidence>
<evidence type="ECO:0000313" key="3">
    <source>
        <dbReference type="Proteomes" id="UP001176941"/>
    </source>
</evidence>
<proteinExistence type="predicted"/>
<evidence type="ECO:0000256" key="1">
    <source>
        <dbReference type="SAM" id="MobiDB-lite"/>
    </source>
</evidence>
<name>A0ABN8ZKX1_RANTA</name>
<keyword evidence="3" id="KW-1185">Reference proteome</keyword>
<gene>
    <name evidence="2" type="ORF">MRATA1EN1_LOCUS23532</name>
</gene>
<protein>
    <submittedName>
        <fullName evidence="2">Uncharacterized protein</fullName>
    </submittedName>
</protein>
<feature type="compositionally biased region" description="Low complexity" evidence="1">
    <location>
        <begin position="41"/>
        <end position="54"/>
    </location>
</feature>
<feature type="compositionally biased region" description="Basic and acidic residues" evidence="1">
    <location>
        <begin position="1"/>
        <end position="10"/>
    </location>
</feature>
<accession>A0ABN8ZKX1</accession>
<dbReference type="EMBL" id="OX459940">
    <property type="protein sequence ID" value="CAI9174570.1"/>
    <property type="molecule type" value="Genomic_DNA"/>
</dbReference>
<reference evidence="2" key="1">
    <citation type="submission" date="2023-04" db="EMBL/GenBank/DDBJ databases">
        <authorList>
            <consortium name="ELIXIR-Norway"/>
        </authorList>
    </citation>
    <scope>NUCLEOTIDE SEQUENCE [LARGE SCALE GENOMIC DNA]</scope>
</reference>